<dbReference type="RefSeq" id="WP_283892109.1">
    <property type="nucleotide sequence ID" value="NZ_JARWAF010000002.1"/>
</dbReference>
<evidence type="ECO:0000313" key="1">
    <source>
        <dbReference type="EMBL" id="MDJ1640119.1"/>
    </source>
</evidence>
<proteinExistence type="predicted"/>
<name>A0ABT7D2T9_9ACTN</name>
<reference evidence="1 2" key="1">
    <citation type="submission" date="2023-04" db="EMBL/GenBank/DDBJ databases">
        <title>A novel species of the genus Streptomyces: Streptomyces pakalii sp. nov. isolated from a Mexican soil jungle.</title>
        <authorList>
            <person name="Chavez-Hernandez M.A."/>
            <person name="Ortiz-Alvarez J."/>
            <person name="Villa-Tanaca L."/>
            <person name="Hernandez-Rodriguez C."/>
        </authorList>
    </citation>
    <scope>NUCLEOTIDE SEQUENCE [LARGE SCALE GENOMIC DNA]</scope>
    <source>
        <strain evidence="1 2">ENCB-J15</strain>
    </source>
</reference>
<comment type="caution">
    <text evidence="1">The sequence shown here is derived from an EMBL/GenBank/DDBJ whole genome shotgun (WGS) entry which is preliminary data.</text>
</comment>
<protein>
    <submittedName>
        <fullName evidence="1">Uncharacterized protein</fullName>
    </submittedName>
</protein>
<accession>A0ABT7D2T9</accession>
<gene>
    <name evidence="1" type="ORF">P5W92_06830</name>
</gene>
<evidence type="ECO:0000313" key="2">
    <source>
        <dbReference type="Proteomes" id="UP001237194"/>
    </source>
</evidence>
<keyword evidence="2" id="KW-1185">Reference proteome</keyword>
<sequence length="242" mass="26287">MSLPPHPGLFFLVERHCADSDPAPRLRFFDGSDRAGVPLSLEQARRTVYDRSARDSGRAALWHQIAERAKDAVEGSDWPMAVVWLGLPGLRRTAGKLSQGFRVERGEVEAELVTCYLEALAEIGPDTPDPGGQVLRSACSGAWALWRRALPERSVEDVEITGGARLDQAGDDFWEMDYAPPAHASGLSANVRITVPAHRTEGVRLGALAGAWGMADTAADVRYSGRGRRVAMMSLRRGGRKG</sequence>
<dbReference type="Proteomes" id="UP001237194">
    <property type="component" value="Unassembled WGS sequence"/>
</dbReference>
<organism evidence="1 2">
    <name type="scientific">Streptomyces pakalii</name>
    <dbReference type="NCBI Taxonomy" id="3036494"/>
    <lineage>
        <taxon>Bacteria</taxon>
        <taxon>Bacillati</taxon>
        <taxon>Actinomycetota</taxon>
        <taxon>Actinomycetes</taxon>
        <taxon>Kitasatosporales</taxon>
        <taxon>Streptomycetaceae</taxon>
        <taxon>Streptomyces</taxon>
    </lineage>
</organism>
<dbReference type="EMBL" id="JARWAF010000002">
    <property type="protein sequence ID" value="MDJ1640119.1"/>
    <property type="molecule type" value="Genomic_DNA"/>
</dbReference>